<dbReference type="SUPFAM" id="SSF88659">
    <property type="entry name" value="Sigma3 and sigma4 domains of RNA polymerase sigma factors"/>
    <property type="match status" value="1"/>
</dbReference>
<evidence type="ECO:0000256" key="3">
    <source>
        <dbReference type="ARBA" id="ARBA00023082"/>
    </source>
</evidence>
<keyword evidence="2" id="KW-0805">Transcription regulation</keyword>
<comment type="caution">
    <text evidence="8">The sequence shown here is derived from an EMBL/GenBank/DDBJ whole genome shotgun (WGS) entry which is preliminary data.</text>
</comment>
<sequence>MPVAFAPMTAHLDSDDQVRRERLLVERLRAGDERAFVELVEAHTPMMLRVARGYVANHETAEEVVQETWIALVKGVDKFEGRSSLRTWLFRVLVNIAKTRGVRDHNVAVAERAPYPAGASVDPTLFRTEDDPWPRHWVTPPPAWLPTPEGSVLEAEMRDITRRELERLPEQQRQVVALRDVLGFDAQEVCTLLSLTPANQRVLLHRGRTRIRASLADYLGVHS</sequence>
<name>A0A934NLP1_9NOCA</name>
<feature type="domain" description="RNA polymerase sigma-70 region 2" evidence="6">
    <location>
        <begin position="39"/>
        <end position="99"/>
    </location>
</feature>
<dbReference type="InterPro" id="IPR007627">
    <property type="entry name" value="RNA_pol_sigma70_r2"/>
</dbReference>
<keyword evidence="5" id="KW-0804">Transcription</keyword>
<evidence type="ECO:0000256" key="1">
    <source>
        <dbReference type="ARBA" id="ARBA00010641"/>
    </source>
</evidence>
<dbReference type="InterPro" id="IPR013324">
    <property type="entry name" value="RNA_pol_sigma_r3/r4-like"/>
</dbReference>
<dbReference type="InterPro" id="IPR039425">
    <property type="entry name" value="RNA_pol_sigma-70-like"/>
</dbReference>
<protein>
    <submittedName>
        <fullName evidence="8">Sigma-70 family RNA polymerase sigma factor</fullName>
    </submittedName>
</protein>
<dbReference type="GO" id="GO:0016987">
    <property type="term" value="F:sigma factor activity"/>
    <property type="evidence" value="ECO:0007669"/>
    <property type="project" value="UniProtKB-KW"/>
</dbReference>
<feature type="domain" description="RNA polymerase sigma factor 70 region 4 type 2" evidence="7">
    <location>
        <begin position="162"/>
        <end position="210"/>
    </location>
</feature>
<evidence type="ECO:0000256" key="2">
    <source>
        <dbReference type="ARBA" id="ARBA00023015"/>
    </source>
</evidence>
<keyword evidence="4" id="KW-0238">DNA-binding</keyword>
<evidence type="ECO:0000259" key="7">
    <source>
        <dbReference type="Pfam" id="PF08281"/>
    </source>
</evidence>
<evidence type="ECO:0000256" key="4">
    <source>
        <dbReference type="ARBA" id="ARBA00023125"/>
    </source>
</evidence>
<dbReference type="AlphaFoldDB" id="A0A934NLP1"/>
<dbReference type="Pfam" id="PF04542">
    <property type="entry name" value="Sigma70_r2"/>
    <property type="match status" value="1"/>
</dbReference>
<comment type="similarity">
    <text evidence="1">Belongs to the sigma-70 factor family. ECF subfamily.</text>
</comment>
<dbReference type="EMBL" id="JAEMNV010000001">
    <property type="protein sequence ID" value="MBJ8337508.1"/>
    <property type="molecule type" value="Genomic_DNA"/>
</dbReference>
<reference evidence="8" key="1">
    <citation type="submission" date="2020-12" db="EMBL/GenBank/DDBJ databases">
        <title>Antrihabitans popcorni sp. nov. and Antrihabitans auranticaus sp. nov., isolated from a larva cave.</title>
        <authorList>
            <person name="Lee S.D."/>
            <person name="Kim I.S."/>
        </authorList>
    </citation>
    <scope>NUCLEOTIDE SEQUENCE</scope>
    <source>
        <strain evidence="8">YC3-6</strain>
    </source>
</reference>
<evidence type="ECO:0000259" key="6">
    <source>
        <dbReference type="Pfam" id="PF04542"/>
    </source>
</evidence>
<proteinExistence type="inferred from homology"/>
<dbReference type="PANTHER" id="PTHR43133:SF53">
    <property type="entry name" value="ECF RNA POLYMERASE SIGMA-E FACTOR"/>
    <property type="match status" value="1"/>
</dbReference>
<organism evidence="8 9">
    <name type="scientific">Antrihabitans stalagmiti</name>
    <dbReference type="NCBI Taxonomy" id="2799499"/>
    <lineage>
        <taxon>Bacteria</taxon>
        <taxon>Bacillati</taxon>
        <taxon>Actinomycetota</taxon>
        <taxon>Actinomycetes</taxon>
        <taxon>Mycobacteriales</taxon>
        <taxon>Nocardiaceae</taxon>
        <taxon>Antrihabitans</taxon>
    </lineage>
</organism>
<dbReference type="InterPro" id="IPR014284">
    <property type="entry name" value="RNA_pol_sigma-70_dom"/>
</dbReference>
<evidence type="ECO:0000313" key="8">
    <source>
        <dbReference type="EMBL" id="MBJ8337508.1"/>
    </source>
</evidence>
<dbReference type="RefSeq" id="WP_199701213.1">
    <property type="nucleotide sequence ID" value="NZ_JAEMNV010000001.1"/>
</dbReference>
<dbReference type="InterPro" id="IPR013249">
    <property type="entry name" value="RNA_pol_sigma70_r4_t2"/>
</dbReference>
<dbReference type="PANTHER" id="PTHR43133">
    <property type="entry name" value="RNA POLYMERASE ECF-TYPE SIGMA FACTO"/>
    <property type="match status" value="1"/>
</dbReference>
<evidence type="ECO:0000256" key="5">
    <source>
        <dbReference type="ARBA" id="ARBA00023163"/>
    </source>
</evidence>
<dbReference type="InterPro" id="IPR013325">
    <property type="entry name" value="RNA_pol_sigma_r2"/>
</dbReference>
<evidence type="ECO:0000313" key="9">
    <source>
        <dbReference type="Proteomes" id="UP000655868"/>
    </source>
</evidence>
<dbReference type="GO" id="GO:0003677">
    <property type="term" value="F:DNA binding"/>
    <property type="evidence" value="ECO:0007669"/>
    <property type="project" value="UniProtKB-KW"/>
</dbReference>
<dbReference type="NCBIfam" id="TIGR02937">
    <property type="entry name" value="sigma70-ECF"/>
    <property type="match status" value="1"/>
</dbReference>
<dbReference type="GO" id="GO:0006352">
    <property type="term" value="P:DNA-templated transcription initiation"/>
    <property type="evidence" value="ECO:0007669"/>
    <property type="project" value="InterPro"/>
</dbReference>
<dbReference type="InterPro" id="IPR036388">
    <property type="entry name" value="WH-like_DNA-bd_sf"/>
</dbReference>
<dbReference type="Proteomes" id="UP000655868">
    <property type="component" value="Unassembled WGS sequence"/>
</dbReference>
<keyword evidence="3" id="KW-0731">Sigma factor</keyword>
<dbReference type="Pfam" id="PF08281">
    <property type="entry name" value="Sigma70_r4_2"/>
    <property type="match status" value="1"/>
</dbReference>
<keyword evidence="9" id="KW-1185">Reference proteome</keyword>
<accession>A0A934NLP1</accession>
<dbReference type="SUPFAM" id="SSF88946">
    <property type="entry name" value="Sigma2 domain of RNA polymerase sigma factors"/>
    <property type="match status" value="1"/>
</dbReference>
<dbReference type="Gene3D" id="1.10.10.10">
    <property type="entry name" value="Winged helix-like DNA-binding domain superfamily/Winged helix DNA-binding domain"/>
    <property type="match status" value="1"/>
</dbReference>
<gene>
    <name evidence="8" type="ORF">JGU71_01285</name>
</gene>
<dbReference type="Gene3D" id="1.10.1740.10">
    <property type="match status" value="1"/>
</dbReference>